<dbReference type="KEGG" id="medw:NCTC10132_00238"/>
<keyword evidence="1" id="KW-0378">Hydrolase</keyword>
<dbReference type="AlphaFoldDB" id="A0A3B0PM88"/>
<reference evidence="2" key="1">
    <citation type="submission" date="2018-06" db="EMBL/GenBank/DDBJ databases">
        <authorList>
            <consortium name="Pathogen Informatics"/>
        </authorList>
    </citation>
    <scope>NUCLEOTIDE SEQUENCE [LARGE SCALE GENOMIC DNA]</scope>
    <source>
        <strain evidence="2">NCTC10132</strain>
    </source>
</reference>
<evidence type="ECO:0000313" key="2">
    <source>
        <dbReference type="Proteomes" id="UP000257559"/>
    </source>
</evidence>
<dbReference type="PANTHER" id="PTHR43694:SF1">
    <property type="entry name" value="RIBONUCLEASE J"/>
    <property type="match status" value="1"/>
</dbReference>
<evidence type="ECO:0000313" key="1">
    <source>
        <dbReference type="EMBL" id="SYV96897.1"/>
    </source>
</evidence>
<accession>A0A3B0PM88</accession>
<protein>
    <submittedName>
        <fullName evidence="1">Hydrolase</fullName>
        <ecNumber evidence="1">3.1.-.-</ecNumber>
    </submittedName>
</protein>
<name>A0A3B0PM88_9BACT</name>
<dbReference type="EMBL" id="LS991951">
    <property type="protein sequence ID" value="SYV96897.1"/>
    <property type="molecule type" value="Genomic_DNA"/>
</dbReference>
<feature type="non-terminal residue" evidence="1">
    <location>
        <position position="80"/>
    </location>
</feature>
<dbReference type="PANTHER" id="PTHR43694">
    <property type="entry name" value="RIBONUCLEASE J"/>
    <property type="match status" value="1"/>
</dbReference>
<proteinExistence type="predicted"/>
<keyword evidence="2" id="KW-1185">Reference proteome</keyword>
<dbReference type="GO" id="GO:0016787">
    <property type="term" value="F:hydrolase activity"/>
    <property type="evidence" value="ECO:0007669"/>
    <property type="project" value="UniProtKB-KW"/>
</dbReference>
<organism evidence="1 2">
    <name type="scientific">Mycoplasmopsis edwardii</name>
    <dbReference type="NCBI Taxonomy" id="53558"/>
    <lineage>
        <taxon>Bacteria</taxon>
        <taxon>Bacillati</taxon>
        <taxon>Mycoplasmatota</taxon>
        <taxon>Mycoplasmoidales</taxon>
        <taxon>Metamycoplasmataceae</taxon>
        <taxon>Mycoplasmopsis</taxon>
    </lineage>
</organism>
<dbReference type="Gene3D" id="3.60.15.10">
    <property type="entry name" value="Ribonuclease Z/Hydroxyacylglutathione hydrolase-like"/>
    <property type="match status" value="1"/>
</dbReference>
<dbReference type="Proteomes" id="UP000257559">
    <property type="component" value="Chromosome"/>
</dbReference>
<dbReference type="EC" id="3.1.-.-" evidence="1"/>
<gene>
    <name evidence="1" type="primary">rnjA_1</name>
    <name evidence="1" type="ORF">NCTC10132_00238</name>
</gene>
<dbReference type="InterPro" id="IPR036866">
    <property type="entry name" value="RibonucZ/Hydroxyglut_hydro"/>
</dbReference>
<dbReference type="SUPFAM" id="SSF56281">
    <property type="entry name" value="Metallo-hydrolase/oxidoreductase"/>
    <property type="match status" value="1"/>
</dbReference>
<sequence>MENVRIFALGGQDENGKNSYVFAHEEDLYVINAGVKVPINSQNGVDTLIPDFTHLEKNKDKIKGIFISDIRNESFSALPW</sequence>